<name>A0ABV7RTD7_9GAMM</name>
<dbReference type="CDD" id="cd05560">
    <property type="entry name" value="Xcc1710_like"/>
    <property type="match status" value="1"/>
</dbReference>
<comment type="caution">
    <text evidence="1">The sequence shown here is derived from an EMBL/GenBank/DDBJ whole genome shotgun (WGS) entry which is preliminary data.</text>
</comment>
<proteinExistence type="predicted"/>
<dbReference type="Pfam" id="PF04430">
    <property type="entry name" value="DUF498"/>
    <property type="match status" value="1"/>
</dbReference>
<dbReference type="RefSeq" id="WP_386758860.1">
    <property type="nucleotide sequence ID" value="NZ_JBHRXK010000003.1"/>
</dbReference>
<dbReference type="InterPro" id="IPR036748">
    <property type="entry name" value="MTH938-like_sf"/>
</dbReference>
<dbReference type="PANTHER" id="PTHR21192">
    <property type="entry name" value="NUCLEAR PROTEIN E3-3"/>
    <property type="match status" value="1"/>
</dbReference>
<keyword evidence="2" id="KW-1185">Reference proteome</keyword>
<reference evidence="2" key="1">
    <citation type="journal article" date="2019" name="Int. J. Syst. Evol. Microbiol.">
        <title>The Global Catalogue of Microorganisms (GCM) 10K type strain sequencing project: providing services to taxonomists for standard genome sequencing and annotation.</title>
        <authorList>
            <consortium name="The Broad Institute Genomics Platform"/>
            <consortium name="The Broad Institute Genome Sequencing Center for Infectious Disease"/>
            <person name="Wu L."/>
            <person name="Ma J."/>
        </authorList>
    </citation>
    <scope>NUCLEOTIDE SEQUENCE [LARGE SCALE GENOMIC DNA]</scope>
    <source>
        <strain evidence="2">KCTC 42875</strain>
    </source>
</reference>
<gene>
    <name evidence="1" type="ORF">ACFOLC_08765</name>
</gene>
<sequence length="124" mass="13042">MLLNLERPDHQFFLRGADGTAALVNERRLEASFIVAPDQVIEGWGVREATALTPQDLEPLLALAPEVILLGTGAAQKFPPATALAACLSRGVGLEAMTNAAAARTFNVLAGEGRHVVAGFILNP</sequence>
<dbReference type="EMBL" id="JBHRXK010000003">
    <property type="protein sequence ID" value="MFC3551111.1"/>
    <property type="molecule type" value="Genomic_DNA"/>
</dbReference>
<accession>A0ABV7RTD7</accession>
<dbReference type="InterPro" id="IPR007523">
    <property type="entry name" value="NDUFAF3/AAMDC"/>
</dbReference>
<evidence type="ECO:0000313" key="2">
    <source>
        <dbReference type="Proteomes" id="UP001595740"/>
    </source>
</evidence>
<protein>
    <submittedName>
        <fullName evidence="1">Mth938-like domain-containing protein</fullName>
    </submittedName>
</protein>
<dbReference type="SUPFAM" id="SSF64076">
    <property type="entry name" value="MTH938-like"/>
    <property type="match status" value="1"/>
</dbReference>
<dbReference type="Gene3D" id="3.40.1230.10">
    <property type="entry name" value="MTH938-like"/>
    <property type="match status" value="1"/>
</dbReference>
<organism evidence="1 2">
    <name type="scientific">Lysobacter cavernae</name>
    <dbReference type="NCBI Taxonomy" id="1685901"/>
    <lineage>
        <taxon>Bacteria</taxon>
        <taxon>Pseudomonadati</taxon>
        <taxon>Pseudomonadota</taxon>
        <taxon>Gammaproteobacteria</taxon>
        <taxon>Lysobacterales</taxon>
        <taxon>Lysobacteraceae</taxon>
        <taxon>Lysobacter</taxon>
    </lineage>
</organism>
<dbReference type="Proteomes" id="UP001595740">
    <property type="component" value="Unassembled WGS sequence"/>
</dbReference>
<evidence type="ECO:0000313" key="1">
    <source>
        <dbReference type="EMBL" id="MFC3551111.1"/>
    </source>
</evidence>
<dbReference type="PANTHER" id="PTHR21192:SF2">
    <property type="entry name" value="NADH DEHYDROGENASE [UBIQUINONE] 1 ALPHA SUBCOMPLEX ASSEMBLY FACTOR 3"/>
    <property type="match status" value="1"/>
</dbReference>